<comment type="subcellular location">
    <subcellularLocation>
        <location evidence="1">Cell membrane</location>
        <topology evidence="1">Multi-pass membrane protein</topology>
    </subcellularLocation>
</comment>
<gene>
    <name evidence="9" type="ORF">A2972_04660</name>
</gene>
<dbReference type="EMBL" id="MEXM01000055">
    <property type="protein sequence ID" value="OGC99673.1"/>
    <property type="molecule type" value="Genomic_DNA"/>
</dbReference>
<dbReference type="PANTHER" id="PTHR33908:SF3">
    <property type="entry name" value="UNDECAPRENYL PHOSPHATE-ALPHA-4-AMINO-4-DEOXY-L-ARABINOSE ARABINOSYL TRANSFERASE"/>
    <property type="match status" value="1"/>
</dbReference>
<feature type="transmembrane region" description="Helical" evidence="8">
    <location>
        <begin position="193"/>
        <end position="211"/>
    </location>
</feature>
<keyword evidence="2" id="KW-1003">Cell membrane</keyword>
<keyword evidence="3" id="KW-0328">Glycosyltransferase</keyword>
<protein>
    <recommendedName>
        <fullName evidence="11">Glycosyltransferase RgtA/B/C/D-like domain-containing protein</fullName>
    </recommendedName>
</protein>
<comment type="caution">
    <text evidence="9">The sequence shown here is derived from an EMBL/GenBank/DDBJ whole genome shotgun (WGS) entry which is preliminary data.</text>
</comment>
<evidence type="ECO:0008006" key="11">
    <source>
        <dbReference type="Google" id="ProtNLM"/>
    </source>
</evidence>
<feature type="transmembrane region" description="Helical" evidence="8">
    <location>
        <begin position="217"/>
        <end position="238"/>
    </location>
</feature>
<evidence type="ECO:0000313" key="9">
    <source>
        <dbReference type="EMBL" id="OGC99673.1"/>
    </source>
</evidence>
<keyword evidence="4" id="KW-0808">Transferase</keyword>
<evidence type="ECO:0000256" key="2">
    <source>
        <dbReference type="ARBA" id="ARBA00022475"/>
    </source>
</evidence>
<feature type="transmembrane region" description="Helical" evidence="8">
    <location>
        <begin position="316"/>
        <end position="335"/>
    </location>
</feature>
<name>A0A1F4Z2K4_9BACT</name>
<evidence type="ECO:0000256" key="4">
    <source>
        <dbReference type="ARBA" id="ARBA00022679"/>
    </source>
</evidence>
<feature type="transmembrane region" description="Helical" evidence="8">
    <location>
        <begin position="341"/>
        <end position="357"/>
    </location>
</feature>
<dbReference type="AlphaFoldDB" id="A0A1F4Z2K4"/>
<keyword evidence="5 8" id="KW-0812">Transmembrane</keyword>
<evidence type="ECO:0000256" key="5">
    <source>
        <dbReference type="ARBA" id="ARBA00022692"/>
    </source>
</evidence>
<dbReference type="PANTHER" id="PTHR33908">
    <property type="entry name" value="MANNOSYLTRANSFERASE YKCB-RELATED"/>
    <property type="match status" value="1"/>
</dbReference>
<keyword evidence="7 8" id="KW-0472">Membrane</keyword>
<dbReference type="Proteomes" id="UP000176822">
    <property type="component" value="Unassembled WGS sequence"/>
</dbReference>
<evidence type="ECO:0000313" key="10">
    <source>
        <dbReference type="Proteomes" id="UP000176822"/>
    </source>
</evidence>
<reference evidence="9 10" key="1">
    <citation type="journal article" date="2016" name="Nat. Commun.">
        <title>Thousands of microbial genomes shed light on interconnected biogeochemical processes in an aquifer system.</title>
        <authorList>
            <person name="Anantharaman K."/>
            <person name="Brown C.T."/>
            <person name="Hug L.A."/>
            <person name="Sharon I."/>
            <person name="Castelle C.J."/>
            <person name="Probst A.J."/>
            <person name="Thomas B.C."/>
            <person name="Singh A."/>
            <person name="Wilkins M.J."/>
            <person name="Karaoz U."/>
            <person name="Brodie E.L."/>
            <person name="Williams K.H."/>
            <person name="Hubbard S.S."/>
            <person name="Banfield J.F."/>
        </authorList>
    </citation>
    <scope>NUCLEOTIDE SEQUENCE [LARGE SCALE GENOMIC DNA]</scope>
</reference>
<proteinExistence type="predicted"/>
<feature type="transmembrane region" description="Helical" evidence="8">
    <location>
        <begin position="369"/>
        <end position="390"/>
    </location>
</feature>
<feature type="transmembrane region" description="Helical" evidence="8">
    <location>
        <begin position="154"/>
        <end position="172"/>
    </location>
</feature>
<dbReference type="GO" id="GO:0010041">
    <property type="term" value="P:response to iron(III) ion"/>
    <property type="evidence" value="ECO:0007669"/>
    <property type="project" value="TreeGrafter"/>
</dbReference>
<evidence type="ECO:0000256" key="8">
    <source>
        <dbReference type="SAM" id="Phobius"/>
    </source>
</evidence>
<accession>A0A1F4Z2K4</accession>
<keyword evidence="6 8" id="KW-1133">Transmembrane helix</keyword>
<evidence type="ECO:0000256" key="7">
    <source>
        <dbReference type="ARBA" id="ARBA00023136"/>
    </source>
</evidence>
<sequence>MVKSTLLLAVLAVGFVLRIVGIANIPPGFNQDEAAFGYNAYSLLLTGRDEWGTPFYRLPFTNLRSFGDYKLPLYAFLAVPSVKILGLNEFAVRLPNAVIGTLAIAAVYYFSKKIFDNLNIDNSFQISNFKLKIEDIASLLLAISPWSVSLSRGAFEANLVTLFFPLAAYLFLSRRYTLAALFFALNFYSYHSARFLTPVFVIMLLIFKPPARPNRTVFLILLFLFTLPGLFSLTGAGARRAADVGIFSPTDDWQAVSQDRFRSVLSGVPDPLSRLFHNKLFYLADVYVRNYLGYFSPQFLFSSGPAESGYGMMPGFGVLSWISLPLLMAFIIYLVKNPGPSILLLAFLLASPLPAALSKGGGYSANRAAVMIPFLMISCAYGFFFLVRAAGRFRQWISLALLSSAFVFSAFYLESYFFLSPFRIGTSMFAGMRELVDRSVSISREFPVVRVGRSISEPHIFFAFYQALDPRQYQQASRNWLVFEDKGLKFLDQYDGYSLGKFRFGDLKNSEPVSQPTLYIGRAEDFPSDYPYYFRLDSLNGQPEYQVSRRDPS</sequence>
<dbReference type="GO" id="GO:0009103">
    <property type="term" value="P:lipopolysaccharide biosynthetic process"/>
    <property type="evidence" value="ECO:0007669"/>
    <property type="project" value="UniProtKB-ARBA"/>
</dbReference>
<feature type="transmembrane region" description="Helical" evidence="8">
    <location>
        <begin position="90"/>
        <end position="110"/>
    </location>
</feature>
<organism evidence="9 10">
    <name type="scientific">Candidatus Amesbacteria bacterium RIFCSPLOWO2_01_FULL_47_33</name>
    <dbReference type="NCBI Taxonomy" id="1797258"/>
    <lineage>
        <taxon>Bacteria</taxon>
        <taxon>Candidatus Amesiibacteriota</taxon>
    </lineage>
</organism>
<dbReference type="InterPro" id="IPR050297">
    <property type="entry name" value="LipidA_mod_glycosyltrf_83"/>
</dbReference>
<evidence type="ECO:0000256" key="3">
    <source>
        <dbReference type="ARBA" id="ARBA00022676"/>
    </source>
</evidence>
<evidence type="ECO:0000256" key="6">
    <source>
        <dbReference type="ARBA" id="ARBA00022989"/>
    </source>
</evidence>
<dbReference type="GO" id="GO:0016763">
    <property type="term" value="F:pentosyltransferase activity"/>
    <property type="evidence" value="ECO:0007669"/>
    <property type="project" value="TreeGrafter"/>
</dbReference>
<feature type="transmembrane region" description="Helical" evidence="8">
    <location>
        <begin position="396"/>
        <end position="419"/>
    </location>
</feature>
<dbReference type="GO" id="GO:0005886">
    <property type="term" value="C:plasma membrane"/>
    <property type="evidence" value="ECO:0007669"/>
    <property type="project" value="UniProtKB-SubCell"/>
</dbReference>
<evidence type="ECO:0000256" key="1">
    <source>
        <dbReference type="ARBA" id="ARBA00004651"/>
    </source>
</evidence>